<dbReference type="RefSeq" id="WP_146157419.1">
    <property type="nucleotide sequence ID" value="NZ_PVNL01000032.1"/>
</dbReference>
<dbReference type="InterPro" id="IPR003367">
    <property type="entry name" value="Thrombospondin_3-like_rpt"/>
</dbReference>
<feature type="region of interest" description="Disordered" evidence="3">
    <location>
        <begin position="853"/>
        <end position="877"/>
    </location>
</feature>
<organism evidence="4 5">
    <name type="scientific">Enhygromyxa salina</name>
    <dbReference type="NCBI Taxonomy" id="215803"/>
    <lineage>
        <taxon>Bacteria</taxon>
        <taxon>Pseudomonadati</taxon>
        <taxon>Myxococcota</taxon>
        <taxon>Polyangia</taxon>
        <taxon>Nannocystales</taxon>
        <taxon>Nannocystaceae</taxon>
        <taxon>Enhygromyxa</taxon>
    </lineage>
</organism>
<evidence type="ECO:0000313" key="5">
    <source>
        <dbReference type="Proteomes" id="UP000238823"/>
    </source>
</evidence>
<dbReference type="OrthoDB" id="5476112at2"/>
<evidence type="ECO:0000256" key="3">
    <source>
        <dbReference type="SAM" id="MobiDB-lite"/>
    </source>
</evidence>
<gene>
    <name evidence="4" type="ORF">ENSA7_13230</name>
</gene>
<evidence type="ECO:0000256" key="2">
    <source>
        <dbReference type="ARBA" id="ARBA00022837"/>
    </source>
</evidence>
<dbReference type="Pfam" id="PF02412">
    <property type="entry name" value="TSP_3"/>
    <property type="match status" value="2"/>
</dbReference>
<dbReference type="GO" id="GO:0007155">
    <property type="term" value="P:cell adhesion"/>
    <property type="evidence" value="ECO:0007669"/>
    <property type="project" value="InterPro"/>
</dbReference>
<dbReference type="PANTHER" id="PTHR10199:SF100">
    <property type="entry name" value="THROMBOSPONDIN, ISOFORM A"/>
    <property type="match status" value="1"/>
</dbReference>
<keyword evidence="2" id="KW-0106">Calcium</keyword>
<dbReference type="Proteomes" id="UP000238823">
    <property type="component" value="Unassembled WGS sequence"/>
</dbReference>
<reference evidence="4 5" key="1">
    <citation type="submission" date="2018-03" db="EMBL/GenBank/DDBJ databases">
        <title>Draft Genome Sequences of the Obligatory Marine Myxobacteria Enhygromyxa salina SWB007.</title>
        <authorList>
            <person name="Poehlein A."/>
            <person name="Moghaddam J.A."/>
            <person name="Harms H."/>
            <person name="Alanjari M."/>
            <person name="Koenig G.M."/>
            <person name="Daniel R."/>
            <person name="Schaeberle T.F."/>
        </authorList>
    </citation>
    <scope>NUCLEOTIDE SEQUENCE [LARGE SCALE GENOMIC DNA]</scope>
    <source>
        <strain evidence="4 5">SWB007</strain>
    </source>
</reference>
<dbReference type="InterPro" id="IPR028974">
    <property type="entry name" value="TSP_type-3_rpt"/>
</dbReference>
<comment type="caution">
    <text evidence="4">The sequence shown here is derived from an EMBL/GenBank/DDBJ whole genome shotgun (WGS) entry which is preliminary data.</text>
</comment>
<keyword evidence="1" id="KW-0732">Signal</keyword>
<proteinExistence type="predicted"/>
<sequence length="1339" mass="145340">MSFGDRHTRIGVLATTLTTLCLSGCISDSDCGVCDPDNLVLQSMTGVNYANRRVHVLADGVTRAKYFIDDIGACELTDEAMAAPRGPEEWCKLSPLMTWQGLAFVFNNLLDPTTIELVRKNPANPRLFQIYDWKTQFAQIEGPITRFNGDYLPQPKEAPDLMLRATNLSCIDNLRTQGINYDHATLDANPDICEGFHEVDGRKLPLKMQASGVTKSFRGETDWRAMSCTAADSGPDTCCTVCDYELSVNVAKYGADSSGSRLRPANAIACDPGGNVYEDCAGFITQVDREAETNRYSYSWDGTIDTFRLPLYDKVRETHPDDRPPGVEPDGPACQTSADCDAQLGGNSGAVCMGRTAAGVTCDSDTEGCADLHCKAQWFVTCKDDGANTGGAYCTDRRFKDKGAGACFVATTGFQACQPSADPNVPPTCASWAAGNRLARCDVGEYPDGQLAASECCQTALGADQDGAGCDPLFQPNVVPIPRFDRDRSLPDETRDCFCGDPAGQHPACAKQIESWCTPPWGQLQRHDGSSNDGDYVTRFVSRTGGVFYDPALKGVQYLPADRGNQPRSLVESCAELPAHPQPLDGRSMQDGWRMHDNSEFETYENFDRGMCSGSEYRVVFASEGERVVDRVGNQLPAGATYAFQTPEFHVVPGTGFPTDNLRVGACDEFELSVSNKYDLDPNNLAKLQLVQLSQISGEDAYGESCETSLQPECWKEDHVVAGGSECADEREDVTVDHPPCLSVDVALQREGLIRVVIDSVRFGRQLSNYSEDDPQAGDAFGRAYTGRYRMKLPGLEQVERFEDLDLDDPADLAAYERAFKDVCGMPLITTGGQGYTDFYYDFTIDAPKCKEDPDRDDVQLSCDNAPDHPNPDQRDQDFDGFGDVVDLCPLTPSGLNTADSDGDGVGNDCDTCRQRPDKYNFDAALPDDVHLWVRNIPHQLDFDHDGIGDVCDNCVTQANCGGFDESNPHRVGVPVPFQSPSMCQGDVDSNMIGDACVDPDTHMPFVDLDNAAGPVGFLATDDFDQDGINNFDDSCPRQPVEQDLAQRSVCTTDDDCPREHSACAATPALNGLRYCDHVDLDGDGAGDICDSCPAKSNPLQLTDSGLQADDEDGDFVGSLCEPGDGCDLRNNPRPLAFMEVAVQGQCCVTTYPGDGWYEQRPDGSWGCEGLCDPDGFPITVDCANEAALDEDMPDGSKCRKLPAVVTLLPGVVTLPSGCEAALASAGLCDGNDPSCDPDLGNRWLTTFDYPDEDQLWSKMCFLPQWDQDFDGLGDACDLCEFAFDPFNQPLTDKFGKLWPNVGHYCSGEYSADAVCALQDELDGVEETETGGETAGETG</sequence>
<dbReference type="EMBL" id="PVNL01000032">
    <property type="protein sequence ID" value="PRQ08924.1"/>
    <property type="molecule type" value="Genomic_DNA"/>
</dbReference>
<protein>
    <submittedName>
        <fullName evidence="4">Uncharacterized protein</fullName>
    </submittedName>
</protein>
<feature type="compositionally biased region" description="Basic and acidic residues" evidence="3">
    <location>
        <begin position="866"/>
        <end position="877"/>
    </location>
</feature>
<dbReference type="GO" id="GO:0005509">
    <property type="term" value="F:calcium ion binding"/>
    <property type="evidence" value="ECO:0007669"/>
    <property type="project" value="InterPro"/>
</dbReference>
<dbReference type="Gene3D" id="4.10.1080.10">
    <property type="entry name" value="TSP type-3 repeat"/>
    <property type="match status" value="1"/>
</dbReference>
<evidence type="ECO:0000313" key="4">
    <source>
        <dbReference type="EMBL" id="PRQ08924.1"/>
    </source>
</evidence>
<evidence type="ECO:0000256" key="1">
    <source>
        <dbReference type="ARBA" id="ARBA00022729"/>
    </source>
</evidence>
<name>A0A2S9YV10_9BACT</name>
<dbReference type="PANTHER" id="PTHR10199">
    <property type="entry name" value="THROMBOSPONDIN"/>
    <property type="match status" value="1"/>
</dbReference>
<accession>A0A2S9YV10</accession>